<proteinExistence type="predicted"/>
<protein>
    <submittedName>
        <fullName evidence="1">Uncharacterized protein</fullName>
    </submittedName>
</protein>
<accession>A0A164U685</accession>
<keyword evidence="2" id="KW-1185">Reference proteome</keyword>
<dbReference type="OrthoDB" id="3143640at2759"/>
<gene>
    <name evidence="1" type="ORF">SISNIDRAFT_91155</name>
</gene>
<dbReference type="AlphaFoldDB" id="A0A164U685"/>
<evidence type="ECO:0000313" key="1">
    <source>
        <dbReference type="EMBL" id="KZS92955.1"/>
    </source>
</evidence>
<name>A0A164U685_9AGAM</name>
<dbReference type="EMBL" id="KV419408">
    <property type="protein sequence ID" value="KZS92955.1"/>
    <property type="molecule type" value="Genomic_DNA"/>
</dbReference>
<dbReference type="Proteomes" id="UP000076722">
    <property type="component" value="Unassembled WGS sequence"/>
</dbReference>
<organism evidence="1 2">
    <name type="scientific">Sistotremastrum niveocremeum HHB9708</name>
    <dbReference type="NCBI Taxonomy" id="1314777"/>
    <lineage>
        <taxon>Eukaryota</taxon>
        <taxon>Fungi</taxon>
        <taxon>Dikarya</taxon>
        <taxon>Basidiomycota</taxon>
        <taxon>Agaricomycotina</taxon>
        <taxon>Agaricomycetes</taxon>
        <taxon>Sistotremastrales</taxon>
        <taxon>Sistotremastraceae</taxon>
        <taxon>Sertulicium</taxon>
        <taxon>Sertulicium niveocremeum</taxon>
    </lineage>
</organism>
<sequence>MFAMSSVSSGSAINTIGQYNDLNSALKPFLRTVVKSGSTVRVLCTVPTWTPSSPTFTDLHDLHNLRSRSLVFIHELLSALRAAGIQASYILAPSDLPIVLIRTLPADRNTGSQEAVDTLGAVTWERQGEGILDDSGQ</sequence>
<reference evidence="1 2" key="1">
    <citation type="journal article" date="2016" name="Mol. Biol. Evol.">
        <title>Comparative Genomics of Early-Diverging Mushroom-Forming Fungi Provides Insights into the Origins of Lignocellulose Decay Capabilities.</title>
        <authorList>
            <person name="Nagy L.G."/>
            <person name="Riley R."/>
            <person name="Tritt A."/>
            <person name="Adam C."/>
            <person name="Daum C."/>
            <person name="Floudas D."/>
            <person name="Sun H."/>
            <person name="Yadav J.S."/>
            <person name="Pangilinan J."/>
            <person name="Larsson K.H."/>
            <person name="Matsuura K."/>
            <person name="Barry K."/>
            <person name="Labutti K."/>
            <person name="Kuo R."/>
            <person name="Ohm R.A."/>
            <person name="Bhattacharya S.S."/>
            <person name="Shirouzu T."/>
            <person name="Yoshinaga Y."/>
            <person name="Martin F.M."/>
            <person name="Grigoriev I.V."/>
            <person name="Hibbett D.S."/>
        </authorList>
    </citation>
    <scope>NUCLEOTIDE SEQUENCE [LARGE SCALE GENOMIC DNA]</scope>
    <source>
        <strain evidence="1 2">HHB9708</strain>
    </source>
</reference>
<evidence type="ECO:0000313" key="2">
    <source>
        <dbReference type="Proteomes" id="UP000076722"/>
    </source>
</evidence>